<accession>A0A6A5ZN17</accession>
<feature type="signal peptide" evidence="1">
    <location>
        <begin position="1"/>
        <end position="18"/>
    </location>
</feature>
<reference evidence="2" key="1">
    <citation type="journal article" date="2020" name="Stud. Mycol.">
        <title>101 Dothideomycetes genomes: a test case for predicting lifestyles and emergence of pathogens.</title>
        <authorList>
            <person name="Haridas S."/>
            <person name="Albert R."/>
            <person name="Binder M."/>
            <person name="Bloem J."/>
            <person name="Labutti K."/>
            <person name="Salamov A."/>
            <person name="Andreopoulos B."/>
            <person name="Baker S."/>
            <person name="Barry K."/>
            <person name="Bills G."/>
            <person name="Bluhm B."/>
            <person name="Cannon C."/>
            <person name="Castanera R."/>
            <person name="Culley D."/>
            <person name="Daum C."/>
            <person name="Ezra D."/>
            <person name="Gonzalez J."/>
            <person name="Henrissat B."/>
            <person name="Kuo A."/>
            <person name="Liang C."/>
            <person name="Lipzen A."/>
            <person name="Lutzoni F."/>
            <person name="Magnuson J."/>
            <person name="Mondo S."/>
            <person name="Nolan M."/>
            <person name="Ohm R."/>
            <person name="Pangilinan J."/>
            <person name="Park H.-J."/>
            <person name="Ramirez L."/>
            <person name="Alfaro M."/>
            <person name="Sun H."/>
            <person name="Tritt A."/>
            <person name="Yoshinaga Y."/>
            <person name="Zwiers L.-H."/>
            <person name="Turgeon B."/>
            <person name="Goodwin S."/>
            <person name="Spatafora J."/>
            <person name="Crous P."/>
            <person name="Grigoriev I."/>
        </authorList>
    </citation>
    <scope>NUCLEOTIDE SEQUENCE</scope>
    <source>
        <strain evidence="2">CBS 627.86</strain>
    </source>
</reference>
<dbReference type="Proteomes" id="UP000799770">
    <property type="component" value="Unassembled WGS sequence"/>
</dbReference>
<evidence type="ECO:0008006" key="4">
    <source>
        <dbReference type="Google" id="ProtNLM"/>
    </source>
</evidence>
<keyword evidence="1" id="KW-0732">Signal</keyword>
<keyword evidence="3" id="KW-1185">Reference proteome</keyword>
<dbReference type="EMBL" id="ML977312">
    <property type="protein sequence ID" value="KAF2121070.1"/>
    <property type="molecule type" value="Genomic_DNA"/>
</dbReference>
<sequence length="156" mass="17945">MTFLVFELTSAMLGASYATSRRGTCCLCCLLRWVDMVGNSELTSHPLCRVTPSIVQLHRVQIKLKDFDHHHHTLQTSKQSQQSTTSSARALTETKNYMRNQQEQASTTTPHTYLPHNRMVPPNDYTIRSFSHHFLHLLTRVTTQHPVRTFHDTPES</sequence>
<evidence type="ECO:0000313" key="2">
    <source>
        <dbReference type="EMBL" id="KAF2121070.1"/>
    </source>
</evidence>
<dbReference type="AlphaFoldDB" id="A0A6A5ZN17"/>
<feature type="chain" id="PRO_5025418445" description="Secreted protein" evidence="1">
    <location>
        <begin position="19"/>
        <end position="156"/>
    </location>
</feature>
<gene>
    <name evidence="2" type="ORF">BDV96DRAFT_203188</name>
</gene>
<proteinExistence type="predicted"/>
<organism evidence="2 3">
    <name type="scientific">Lophiotrema nucula</name>
    <dbReference type="NCBI Taxonomy" id="690887"/>
    <lineage>
        <taxon>Eukaryota</taxon>
        <taxon>Fungi</taxon>
        <taxon>Dikarya</taxon>
        <taxon>Ascomycota</taxon>
        <taxon>Pezizomycotina</taxon>
        <taxon>Dothideomycetes</taxon>
        <taxon>Pleosporomycetidae</taxon>
        <taxon>Pleosporales</taxon>
        <taxon>Lophiotremataceae</taxon>
        <taxon>Lophiotrema</taxon>
    </lineage>
</organism>
<evidence type="ECO:0000256" key="1">
    <source>
        <dbReference type="SAM" id="SignalP"/>
    </source>
</evidence>
<protein>
    <recommendedName>
        <fullName evidence="4">Secreted protein</fullName>
    </recommendedName>
</protein>
<name>A0A6A5ZN17_9PLEO</name>
<evidence type="ECO:0000313" key="3">
    <source>
        <dbReference type="Proteomes" id="UP000799770"/>
    </source>
</evidence>